<dbReference type="EMBL" id="LXER01000028">
    <property type="protein sequence ID" value="OAT29919.1"/>
    <property type="molecule type" value="Genomic_DNA"/>
</dbReference>
<sequence length="50" mass="5695">MRGFSLRQFLVTVLSTISILTLIYLAIQPENSLDSVANFGWLLTVLRNRL</sequence>
<keyword evidence="1" id="KW-0472">Membrane</keyword>
<dbReference type="Proteomes" id="UP000078410">
    <property type="component" value="Unassembled WGS sequence"/>
</dbReference>
<keyword evidence="1" id="KW-0812">Transmembrane</keyword>
<dbReference type="AlphaFoldDB" id="A0A1B7IK90"/>
<evidence type="ECO:0000256" key="1">
    <source>
        <dbReference type="SAM" id="Phobius"/>
    </source>
</evidence>
<dbReference type="PATRIC" id="fig|1354251.4.peg.3103"/>
<feature type="transmembrane region" description="Helical" evidence="1">
    <location>
        <begin position="9"/>
        <end position="27"/>
    </location>
</feature>
<gene>
    <name evidence="2" type="ORF">M975_3014</name>
</gene>
<comment type="caution">
    <text evidence="2">The sequence shown here is derived from an EMBL/GenBank/DDBJ whole genome shotgun (WGS) entry which is preliminary data.</text>
</comment>
<organism evidence="2 3">
    <name type="scientific">Buttiauxella brennerae ATCC 51605</name>
    <dbReference type="NCBI Taxonomy" id="1354251"/>
    <lineage>
        <taxon>Bacteria</taxon>
        <taxon>Pseudomonadati</taxon>
        <taxon>Pseudomonadota</taxon>
        <taxon>Gammaproteobacteria</taxon>
        <taxon>Enterobacterales</taxon>
        <taxon>Enterobacteriaceae</taxon>
        <taxon>Buttiauxella</taxon>
    </lineage>
</organism>
<evidence type="ECO:0000313" key="3">
    <source>
        <dbReference type="Proteomes" id="UP000078410"/>
    </source>
</evidence>
<accession>A0A1B7IK90</accession>
<evidence type="ECO:0000313" key="2">
    <source>
        <dbReference type="EMBL" id="OAT29919.1"/>
    </source>
</evidence>
<name>A0A1B7IK90_9ENTR</name>
<keyword evidence="3" id="KW-1185">Reference proteome</keyword>
<protein>
    <submittedName>
        <fullName evidence="2">Uncharacterized protein</fullName>
    </submittedName>
</protein>
<keyword evidence="1" id="KW-1133">Transmembrane helix</keyword>
<proteinExistence type="predicted"/>
<reference evidence="2 3" key="1">
    <citation type="submission" date="2016-04" db="EMBL/GenBank/DDBJ databases">
        <title>ATOL: Assembling a taxonomically balanced genome-scale reconstruction of the evolutionary history of the Enterobacteriaceae.</title>
        <authorList>
            <person name="Plunkett G.III."/>
            <person name="Neeno-Eckwall E.C."/>
            <person name="Glasner J.D."/>
            <person name="Perna N.T."/>
        </authorList>
    </citation>
    <scope>NUCLEOTIDE SEQUENCE [LARGE SCALE GENOMIC DNA]</scope>
    <source>
        <strain evidence="2 3">ATCC 51605</strain>
    </source>
</reference>